<sequence>MEKTSQSSHYGHDFGQTKSAGMHPQKDNVCPVVDIRANQLVSLQWLDDVYPHMVGQSWGKLASSQHNLSASPLMAEGGDSKISGKREQKRRPKPRDGTVLFCGVCGDRALGYNFDAISCESCKAFFRRNALKTKPFTCSFDGNCKLDAHTRKFCSGCRMKKCFAVGMKKEWILSEDQLSKRRKRQQSRQGDSNNVTEVQPCTSSTSPDYAVNSYYPSNSSCSPNSKETAQCPPFRDQLYQQYNYHKSEFHSNNDKCDSSTKPAFSAISNHYDVCHSPSPSTGQFQFHPGHIPERKWSQCSQNSVDNSPSSSNSQHSPSYQAASSSVLGYPSQSPLSSPEDTPSSSAVGEPMPKCLKMEPFSHDSPLSSKELPSAQCHNLSGSSSVQTEPFSKNPVKSEPLYDNDEYSVPLSPYIKDMLSQLHTLYSDIFDAPYAPDQLPKFSNNPRSANELFNMTDIFIRRLIRFAKNLPEFKNLTQADQIQLLKGGIMEMFVLRSAVSFDSKRKGWKYKCQQVPSDPSKVNEGNLDSKALNVLGSSLFVGHISFVQQLQAVTGKDRLILMLLFIIELMSPDRERLKNQTLVAKCQERHLMWLKNYLESKMTIAEAGRVYPEILNKLQELRLLTDENGHLASSLDISTLAPLLVEVLDLKK</sequence>
<dbReference type="Pfam" id="PF00105">
    <property type="entry name" value="zf-C4"/>
    <property type="match status" value="1"/>
</dbReference>
<feature type="domain" description="NR LBD" evidence="12">
    <location>
        <begin position="413"/>
        <end position="651"/>
    </location>
</feature>
<keyword evidence="3 9" id="KW-0862">Zinc</keyword>
<feature type="compositionally biased region" description="Polar residues" evidence="10">
    <location>
        <begin position="375"/>
        <end position="390"/>
    </location>
</feature>
<dbReference type="GO" id="GO:0008270">
    <property type="term" value="F:zinc ion binding"/>
    <property type="evidence" value="ECO:0007669"/>
    <property type="project" value="UniProtKB-KW"/>
</dbReference>
<evidence type="ECO:0000256" key="4">
    <source>
        <dbReference type="ARBA" id="ARBA00023015"/>
    </source>
</evidence>
<evidence type="ECO:0000256" key="1">
    <source>
        <dbReference type="ARBA" id="ARBA00022723"/>
    </source>
</evidence>
<dbReference type="PANTHER" id="PTHR24082">
    <property type="entry name" value="NUCLEAR HORMONE RECEPTOR"/>
    <property type="match status" value="1"/>
</dbReference>
<dbReference type="GO" id="GO:0000122">
    <property type="term" value="P:negative regulation of transcription by RNA polymerase II"/>
    <property type="evidence" value="ECO:0007669"/>
    <property type="project" value="TreeGrafter"/>
</dbReference>
<comment type="subcellular location">
    <subcellularLocation>
        <location evidence="9">Nucleus</location>
    </subcellularLocation>
</comment>
<dbReference type="InterPro" id="IPR000536">
    <property type="entry name" value="Nucl_hrmn_rcpt_lig-bd"/>
</dbReference>
<dbReference type="PROSITE" id="PS00031">
    <property type="entry name" value="NUCLEAR_REC_DBD_1"/>
    <property type="match status" value="1"/>
</dbReference>
<feature type="domain" description="Nuclear receptor" evidence="11">
    <location>
        <begin position="99"/>
        <end position="174"/>
    </location>
</feature>
<dbReference type="PROSITE" id="PS51030">
    <property type="entry name" value="NUCLEAR_REC_DBD_2"/>
    <property type="match status" value="1"/>
</dbReference>
<evidence type="ECO:0000313" key="14">
    <source>
        <dbReference type="Proteomes" id="UP000735302"/>
    </source>
</evidence>
<evidence type="ECO:0000256" key="10">
    <source>
        <dbReference type="SAM" id="MobiDB-lite"/>
    </source>
</evidence>
<feature type="region of interest" description="Disordered" evidence="10">
    <location>
        <begin position="72"/>
        <end position="94"/>
    </location>
</feature>
<dbReference type="PRINTS" id="PR00047">
    <property type="entry name" value="STROIDFINGER"/>
</dbReference>
<dbReference type="GO" id="GO:0000978">
    <property type="term" value="F:RNA polymerase II cis-regulatory region sequence-specific DNA binding"/>
    <property type="evidence" value="ECO:0007669"/>
    <property type="project" value="TreeGrafter"/>
</dbReference>
<evidence type="ECO:0000256" key="7">
    <source>
        <dbReference type="ARBA" id="ARBA00023170"/>
    </source>
</evidence>
<proteinExistence type="inferred from homology"/>
<evidence type="ECO:0000256" key="5">
    <source>
        <dbReference type="ARBA" id="ARBA00023125"/>
    </source>
</evidence>
<dbReference type="InterPro" id="IPR001628">
    <property type="entry name" value="Znf_hrmn_rcpt"/>
</dbReference>
<dbReference type="InterPro" id="IPR013088">
    <property type="entry name" value="Znf_NHR/GATA"/>
</dbReference>
<keyword evidence="1 9" id="KW-0479">Metal-binding</keyword>
<dbReference type="SUPFAM" id="SSF48508">
    <property type="entry name" value="Nuclear receptor ligand-binding domain"/>
    <property type="match status" value="1"/>
</dbReference>
<evidence type="ECO:0000256" key="2">
    <source>
        <dbReference type="ARBA" id="ARBA00022771"/>
    </source>
</evidence>
<dbReference type="GO" id="GO:0045944">
    <property type="term" value="P:positive regulation of transcription by RNA polymerase II"/>
    <property type="evidence" value="ECO:0007669"/>
    <property type="project" value="TreeGrafter"/>
</dbReference>
<dbReference type="Gene3D" id="3.30.50.10">
    <property type="entry name" value="Erythroid Transcription Factor GATA-1, subunit A"/>
    <property type="match status" value="1"/>
</dbReference>
<evidence type="ECO:0000259" key="11">
    <source>
        <dbReference type="PROSITE" id="PS51030"/>
    </source>
</evidence>
<keyword evidence="7 9" id="KW-0675">Receptor</keyword>
<gene>
    <name evidence="13" type="ORF">PoB_007115100</name>
</gene>
<dbReference type="AlphaFoldDB" id="A0AAV4DKD5"/>
<accession>A0AAV4DKD5</accession>
<dbReference type="SMART" id="SM00430">
    <property type="entry name" value="HOLI"/>
    <property type="match status" value="1"/>
</dbReference>
<dbReference type="Pfam" id="PF00104">
    <property type="entry name" value="Hormone_recep"/>
    <property type="match status" value="1"/>
</dbReference>
<dbReference type="InterPro" id="IPR050234">
    <property type="entry name" value="Nuclear_hormone_rcpt_NR1"/>
</dbReference>
<dbReference type="PROSITE" id="PS51843">
    <property type="entry name" value="NR_LBD"/>
    <property type="match status" value="1"/>
</dbReference>
<reference evidence="13 14" key="1">
    <citation type="journal article" date="2021" name="Elife">
        <title>Chloroplast acquisition without the gene transfer in kleptoplastic sea slugs, Plakobranchus ocellatus.</title>
        <authorList>
            <person name="Maeda T."/>
            <person name="Takahashi S."/>
            <person name="Yoshida T."/>
            <person name="Shimamura S."/>
            <person name="Takaki Y."/>
            <person name="Nagai Y."/>
            <person name="Toyoda A."/>
            <person name="Suzuki Y."/>
            <person name="Arimoto A."/>
            <person name="Ishii H."/>
            <person name="Satoh N."/>
            <person name="Nishiyama T."/>
            <person name="Hasebe M."/>
            <person name="Maruyama T."/>
            <person name="Minagawa J."/>
            <person name="Obokata J."/>
            <person name="Shigenobu S."/>
        </authorList>
    </citation>
    <scope>NUCLEOTIDE SEQUENCE [LARGE SCALE GENOMIC DNA]</scope>
</reference>
<evidence type="ECO:0000313" key="13">
    <source>
        <dbReference type="EMBL" id="GFO44646.1"/>
    </source>
</evidence>
<dbReference type="GO" id="GO:0005634">
    <property type="term" value="C:nucleus"/>
    <property type="evidence" value="ECO:0007669"/>
    <property type="project" value="UniProtKB-SubCell"/>
</dbReference>
<comment type="similarity">
    <text evidence="9">Belongs to the nuclear hormone receptor family.</text>
</comment>
<dbReference type="PANTHER" id="PTHR24082:SF283">
    <property type="entry name" value="NUCLEAR HORMONE RECEPTOR HR96"/>
    <property type="match status" value="1"/>
</dbReference>
<dbReference type="GO" id="GO:0030154">
    <property type="term" value="P:cell differentiation"/>
    <property type="evidence" value="ECO:0007669"/>
    <property type="project" value="TreeGrafter"/>
</dbReference>
<dbReference type="PRINTS" id="PR00398">
    <property type="entry name" value="STRDHORMONER"/>
</dbReference>
<organism evidence="13 14">
    <name type="scientific">Plakobranchus ocellatus</name>
    <dbReference type="NCBI Taxonomy" id="259542"/>
    <lineage>
        <taxon>Eukaryota</taxon>
        <taxon>Metazoa</taxon>
        <taxon>Spiralia</taxon>
        <taxon>Lophotrochozoa</taxon>
        <taxon>Mollusca</taxon>
        <taxon>Gastropoda</taxon>
        <taxon>Heterobranchia</taxon>
        <taxon>Euthyneura</taxon>
        <taxon>Panpulmonata</taxon>
        <taxon>Sacoglossa</taxon>
        <taxon>Placobranchoidea</taxon>
        <taxon>Plakobranchidae</taxon>
        <taxon>Plakobranchus</taxon>
    </lineage>
</organism>
<dbReference type="EMBL" id="BLXT01007982">
    <property type="protein sequence ID" value="GFO44646.1"/>
    <property type="molecule type" value="Genomic_DNA"/>
</dbReference>
<feature type="compositionally biased region" description="Low complexity" evidence="10">
    <location>
        <begin position="300"/>
        <end position="318"/>
    </location>
</feature>
<keyword evidence="14" id="KW-1185">Reference proteome</keyword>
<evidence type="ECO:0000256" key="3">
    <source>
        <dbReference type="ARBA" id="ARBA00022833"/>
    </source>
</evidence>
<dbReference type="GO" id="GO:0004879">
    <property type="term" value="F:nuclear receptor activity"/>
    <property type="evidence" value="ECO:0007669"/>
    <property type="project" value="TreeGrafter"/>
</dbReference>
<comment type="caution">
    <text evidence="13">The sequence shown here is derived from an EMBL/GenBank/DDBJ whole genome shotgun (WGS) entry which is preliminary data.</text>
</comment>
<keyword evidence="2 9" id="KW-0863">Zinc-finger</keyword>
<evidence type="ECO:0000256" key="9">
    <source>
        <dbReference type="RuleBase" id="RU004334"/>
    </source>
</evidence>
<evidence type="ECO:0000256" key="8">
    <source>
        <dbReference type="ARBA" id="ARBA00023242"/>
    </source>
</evidence>
<dbReference type="Proteomes" id="UP000735302">
    <property type="component" value="Unassembled WGS sequence"/>
</dbReference>
<feature type="compositionally biased region" description="Polar residues" evidence="10">
    <location>
        <begin position="319"/>
        <end position="346"/>
    </location>
</feature>
<dbReference type="SUPFAM" id="SSF57716">
    <property type="entry name" value="Glucocorticoid receptor-like (DNA-binding domain)"/>
    <property type="match status" value="1"/>
</dbReference>
<feature type="region of interest" description="Disordered" evidence="10">
    <location>
        <begin position="177"/>
        <end position="209"/>
    </location>
</feature>
<keyword evidence="4 9" id="KW-0805">Transcription regulation</keyword>
<protein>
    <submittedName>
        <fullName evidence="13">Hormone receptor 96</fullName>
    </submittedName>
</protein>
<dbReference type="Gene3D" id="1.10.565.10">
    <property type="entry name" value="Retinoid X Receptor"/>
    <property type="match status" value="1"/>
</dbReference>
<evidence type="ECO:0000259" key="12">
    <source>
        <dbReference type="PROSITE" id="PS51843"/>
    </source>
</evidence>
<evidence type="ECO:0000256" key="6">
    <source>
        <dbReference type="ARBA" id="ARBA00023163"/>
    </source>
</evidence>
<feature type="region of interest" description="Disordered" evidence="10">
    <location>
        <begin position="1"/>
        <end position="25"/>
    </location>
</feature>
<dbReference type="InterPro" id="IPR001723">
    <property type="entry name" value="Nuclear_hrmn_rcpt"/>
</dbReference>
<feature type="region of interest" description="Disordered" evidence="10">
    <location>
        <begin position="297"/>
        <end position="398"/>
    </location>
</feature>
<keyword evidence="8 9" id="KW-0539">Nucleus</keyword>
<keyword evidence="5 9" id="KW-0238">DNA-binding</keyword>
<name>A0AAV4DKD5_9GAST</name>
<feature type="compositionally biased region" description="Polar residues" evidence="10">
    <location>
        <begin position="190"/>
        <end position="207"/>
    </location>
</feature>
<dbReference type="InterPro" id="IPR035500">
    <property type="entry name" value="NHR-like_dom_sf"/>
</dbReference>
<dbReference type="SMART" id="SM00399">
    <property type="entry name" value="ZnF_C4"/>
    <property type="match status" value="1"/>
</dbReference>
<keyword evidence="6 9" id="KW-0804">Transcription</keyword>